<dbReference type="EC" id="2.3.1.48" evidence="2"/>
<evidence type="ECO:0000256" key="1">
    <source>
        <dbReference type="ARBA" id="ARBA00004123"/>
    </source>
</evidence>
<keyword evidence="3" id="KW-0808">Transferase</keyword>
<proteinExistence type="predicted"/>
<name>A0A0R3PFS4_ANGCS</name>
<dbReference type="EMBL" id="UYYA01000779">
    <property type="protein sequence ID" value="VDM54643.1"/>
    <property type="molecule type" value="Genomic_DNA"/>
</dbReference>
<dbReference type="GO" id="GO:0045944">
    <property type="term" value="P:positive regulation of transcription by RNA polymerase II"/>
    <property type="evidence" value="ECO:0007669"/>
    <property type="project" value="TreeGrafter"/>
</dbReference>
<reference evidence="12" key="1">
    <citation type="submission" date="2017-02" db="UniProtKB">
        <authorList>
            <consortium name="WormBaseParasite"/>
        </authorList>
    </citation>
    <scope>IDENTIFICATION</scope>
</reference>
<evidence type="ECO:0000256" key="8">
    <source>
        <dbReference type="ARBA" id="ARBA00048017"/>
    </source>
</evidence>
<evidence type="ECO:0000256" key="7">
    <source>
        <dbReference type="ARBA" id="ARBA00023242"/>
    </source>
</evidence>
<gene>
    <name evidence="10" type="ORF">ACOC_LOCUS3058</name>
</gene>
<evidence type="ECO:0000259" key="9">
    <source>
        <dbReference type="PROSITE" id="PS51727"/>
    </source>
</evidence>
<dbReference type="GO" id="GO:0003713">
    <property type="term" value="F:transcription coactivator activity"/>
    <property type="evidence" value="ECO:0007669"/>
    <property type="project" value="TreeGrafter"/>
</dbReference>
<dbReference type="STRING" id="334426.A0A0R3PFS4"/>
<comment type="subcellular location">
    <subcellularLocation>
        <location evidence="1">Nucleus</location>
    </subcellularLocation>
</comment>
<organism evidence="12">
    <name type="scientific">Angiostrongylus costaricensis</name>
    <name type="common">Nematode worm</name>
    <dbReference type="NCBI Taxonomy" id="334426"/>
    <lineage>
        <taxon>Eukaryota</taxon>
        <taxon>Metazoa</taxon>
        <taxon>Ecdysozoa</taxon>
        <taxon>Nematoda</taxon>
        <taxon>Chromadorea</taxon>
        <taxon>Rhabditida</taxon>
        <taxon>Rhabditina</taxon>
        <taxon>Rhabditomorpha</taxon>
        <taxon>Strongyloidea</taxon>
        <taxon>Metastrongylidae</taxon>
        <taxon>Angiostrongylus</taxon>
    </lineage>
</organism>
<accession>A0A0R3PFS4</accession>
<dbReference type="GO" id="GO:0005667">
    <property type="term" value="C:transcription regulator complex"/>
    <property type="evidence" value="ECO:0007669"/>
    <property type="project" value="TreeGrafter"/>
</dbReference>
<dbReference type="PANTHER" id="PTHR13808:SF1">
    <property type="entry name" value="HISTONE ACETYLTRANSFERASE"/>
    <property type="match status" value="1"/>
</dbReference>
<comment type="catalytic activity">
    <reaction evidence="8">
        <text>L-lysyl-[protein] + acetyl-CoA = N(6)-acetyl-L-lysyl-[protein] + CoA + H(+)</text>
        <dbReference type="Rhea" id="RHEA:45948"/>
        <dbReference type="Rhea" id="RHEA-COMP:9752"/>
        <dbReference type="Rhea" id="RHEA-COMP:10731"/>
        <dbReference type="ChEBI" id="CHEBI:15378"/>
        <dbReference type="ChEBI" id="CHEBI:29969"/>
        <dbReference type="ChEBI" id="CHEBI:57287"/>
        <dbReference type="ChEBI" id="CHEBI:57288"/>
        <dbReference type="ChEBI" id="CHEBI:61930"/>
        <dbReference type="EC" id="2.3.1.48"/>
    </reaction>
</comment>
<evidence type="ECO:0000313" key="12">
    <source>
        <dbReference type="WBParaSite" id="ACOC_0000305701-mRNA-1"/>
    </source>
</evidence>
<dbReference type="WBParaSite" id="ACOC_0000305701-mRNA-1">
    <property type="protein sequence ID" value="ACOC_0000305701-mRNA-1"/>
    <property type="gene ID" value="ACOC_0000305701"/>
</dbReference>
<keyword evidence="7" id="KW-0539">Nucleus</keyword>
<dbReference type="Proteomes" id="UP000267027">
    <property type="component" value="Unassembled WGS sequence"/>
</dbReference>
<evidence type="ECO:0000256" key="3">
    <source>
        <dbReference type="ARBA" id="ARBA00022679"/>
    </source>
</evidence>
<dbReference type="InterPro" id="IPR013178">
    <property type="entry name" value="Histone_AcTrfase_Rtt109/CBP"/>
</dbReference>
<dbReference type="GO" id="GO:0000123">
    <property type="term" value="C:histone acetyltransferase complex"/>
    <property type="evidence" value="ECO:0007669"/>
    <property type="project" value="TreeGrafter"/>
</dbReference>
<reference evidence="10 11" key="2">
    <citation type="submission" date="2018-11" db="EMBL/GenBank/DDBJ databases">
        <authorList>
            <consortium name="Pathogen Informatics"/>
        </authorList>
    </citation>
    <scope>NUCLEOTIDE SEQUENCE [LARGE SCALE GENOMIC DNA]</scope>
    <source>
        <strain evidence="10 11">Costa Rica</strain>
    </source>
</reference>
<dbReference type="GO" id="GO:0005634">
    <property type="term" value="C:nucleus"/>
    <property type="evidence" value="ECO:0007669"/>
    <property type="project" value="UniProtKB-SubCell"/>
</dbReference>
<keyword evidence="5" id="KW-0805">Transcription regulation</keyword>
<evidence type="ECO:0000313" key="11">
    <source>
        <dbReference type="Proteomes" id="UP000267027"/>
    </source>
</evidence>
<dbReference type="PANTHER" id="PTHR13808">
    <property type="entry name" value="CBP/P300-RELATED"/>
    <property type="match status" value="1"/>
</dbReference>
<protein>
    <recommendedName>
        <fullName evidence="2">histone acetyltransferase</fullName>
        <ecNumber evidence="2">2.3.1.48</ecNumber>
    </recommendedName>
</protein>
<dbReference type="InterPro" id="IPR031162">
    <property type="entry name" value="CBP_P300_HAT"/>
</dbReference>
<evidence type="ECO:0000256" key="2">
    <source>
        <dbReference type="ARBA" id="ARBA00013184"/>
    </source>
</evidence>
<dbReference type="PROSITE" id="PS51727">
    <property type="entry name" value="CBP_P300_HAT"/>
    <property type="match status" value="1"/>
</dbReference>
<evidence type="ECO:0000256" key="5">
    <source>
        <dbReference type="ARBA" id="ARBA00023015"/>
    </source>
</evidence>
<evidence type="ECO:0000256" key="4">
    <source>
        <dbReference type="ARBA" id="ARBA00022853"/>
    </source>
</evidence>
<feature type="domain" description="CBP/p300-type HAT" evidence="9">
    <location>
        <begin position="1"/>
        <end position="114"/>
    </location>
</feature>
<dbReference type="GO" id="GO:0004402">
    <property type="term" value="F:histone acetyltransferase activity"/>
    <property type="evidence" value="ECO:0007669"/>
    <property type="project" value="InterPro"/>
</dbReference>
<dbReference type="OrthoDB" id="5852836at2759"/>
<evidence type="ECO:0000313" key="10">
    <source>
        <dbReference type="EMBL" id="VDM54643.1"/>
    </source>
</evidence>
<keyword evidence="11" id="KW-1185">Reference proteome</keyword>
<keyword evidence="6" id="KW-0804">Transcription</keyword>
<sequence>MLEKGVAEKTIVEFKDIYKQVGDEDAGRREEVSEVDEGDTFQSVESVLHVLVTHQSALLLPDIADPDPPVASDMMDDRNTILERARDEHWEFSLLRRAKFSTMASCRVLHESDAYGSMSYTCNKSGVNCRDFVEYPTVGAEKIKNDVTELVLKRLHYEVVPKAKN</sequence>
<dbReference type="AlphaFoldDB" id="A0A0R3PFS4"/>
<evidence type="ECO:0000256" key="6">
    <source>
        <dbReference type="ARBA" id="ARBA00023163"/>
    </source>
</evidence>
<keyword evidence="4" id="KW-0156">Chromatin regulator</keyword>
<dbReference type="GO" id="GO:0031490">
    <property type="term" value="F:chromatin DNA binding"/>
    <property type="evidence" value="ECO:0007669"/>
    <property type="project" value="TreeGrafter"/>
</dbReference>